<dbReference type="Pfam" id="PF20083">
    <property type="entry name" value="DUF6477"/>
    <property type="match status" value="1"/>
</dbReference>
<proteinExistence type="predicted"/>
<reference evidence="1" key="2">
    <citation type="submission" date="2023-02" db="EMBL/GenBank/DDBJ databases">
        <title>'Rhodoalgimonas zhirmunskyi' gen. nov., isolated from a red alga.</title>
        <authorList>
            <person name="Nedashkovskaya O.I."/>
            <person name="Otstavnykh N.Y."/>
            <person name="Bystritskaya E.P."/>
            <person name="Balabanova L.A."/>
            <person name="Isaeva M.P."/>
        </authorList>
    </citation>
    <scope>NUCLEOTIDE SEQUENCE</scope>
    <source>
        <strain evidence="1">KCTC 52189</strain>
    </source>
</reference>
<dbReference type="RefSeq" id="WP_306734043.1">
    <property type="nucleotide sequence ID" value="NZ_JANHAX010000001.1"/>
</dbReference>
<dbReference type="EMBL" id="JANHAX010000001">
    <property type="protein sequence ID" value="MDQ2088780.1"/>
    <property type="molecule type" value="Genomic_DNA"/>
</dbReference>
<dbReference type="AlphaFoldDB" id="A0AAE3WBR5"/>
<accession>A0AAE3WBR5</accession>
<comment type="caution">
    <text evidence="1">The sequence shown here is derived from an EMBL/GenBank/DDBJ whole genome shotgun (WGS) entry which is preliminary data.</text>
</comment>
<dbReference type="InterPro" id="IPR045516">
    <property type="entry name" value="DUF6477"/>
</dbReference>
<dbReference type="Proteomes" id="UP001226762">
    <property type="component" value="Unassembled WGS sequence"/>
</dbReference>
<reference evidence="1" key="1">
    <citation type="submission" date="2022-07" db="EMBL/GenBank/DDBJ databases">
        <authorList>
            <person name="Otstavnykh N."/>
            <person name="Isaeva M."/>
            <person name="Bystritskaya E."/>
        </authorList>
    </citation>
    <scope>NUCLEOTIDE SEQUENCE</scope>
    <source>
        <strain evidence="1">KCTC 52189</strain>
    </source>
</reference>
<protein>
    <submittedName>
        <fullName evidence="1">DUF6477 family protein</fullName>
    </submittedName>
</protein>
<keyword evidence="2" id="KW-1185">Reference proteome</keyword>
<gene>
    <name evidence="1" type="ORF">NO357_02545</name>
</gene>
<evidence type="ECO:0000313" key="2">
    <source>
        <dbReference type="Proteomes" id="UP001226762"/>
    </source>
</evidence>
<sequence>MTDLITMLDRLRRPRLLIQAARAGCDDYRRDTHLRRLLGPGRVPKSGEALIRLIEIEDMLNGQRRSGDAGYSLVTHVDVLIAMMGEARLARAVSRPAP</sequence>
<name>A0AAE3WBR5_9RHOB</name>
<evidence type="ECO:0000313" key="1">
    <source>
        <dbReference type="EMBL" id="MDQ2088780.1"/>
    </source>
</evidence>
<organism evidence="1 2">
    <name type="scientific">Marimonas arenosa</name>
    <dbReference type="NCBI Taxonomy" id="1795305"/>
    <lineage>
        <taxon>Bacteria</taxon>
        <taxon>Pseudomonadati</taxon>
        <taxon>Pseudomonadota</taxon>
        <taxon>Alphaproteobacteria</taxon>
        <taxon>Rhodobacterales</taxon>
        <taxon>Paracoccaceae</taxon>
        <taxon>Marimonas</taxon>
    </lineage>
</organism>